<dbReference type="OrthoDB" id="2013972at2759"/>
<feature type="region of interest" description="Disordered" evidence="2">
    <location>
        <begin position="1"/>
        <end position="55"/>
    </location>
</feature>
<evidence type="ECO:0000313" key="3">
    <source>
        <dbReference type="EMBL" id="KFH41758.1"/>
    </source>
</evidence>
<name>A0A086SXC6_HAPC1</name>
<dbReference type="CDD" id="cd02440">
    <property type="entry name" value="AdoMet_MTases"/>
    <property type="match status" value="1"/>
</dbReference>
<dbReference type="SUPFAM" id="SSF53335">
    <property type="entry name" value="S-adenosyl-L-methionine-dependent methyltransferases"/>
    <property type="match status" value="1"/>
</dbReference>
<keyword evidence="4" id="KW-1185">Reference proteome</keyword>
<proteinExistence type="inferred from homology"/>
<comment type="similarity">
    <text evidence="1">Belongs to the methyltransferase superfamily. LaeA methyltransferase family.</text>
</comment>
<evidence type="ECO:0000256" key="1">
    <source>
        <dbReference type="ARBA" id="ARBA00038158"/>
    </source>
</evidence>
<reference evidence="4" key="1">
    <citation type="journal article" date="2014" name="Genome Announc.">
        <title>Genome sequence and annotation of Acremonium chrysogenum, producer of the beta-lactam antibiotic cephalosporin C.</title>
        <authorList>
            <person name="Terfehr D."/>
            <person name="Dahlmann T.A."/>
            <person name="Specht T."/>
            <person name="Zadra I."/>
            <person name="Kuernsteiner H."/>
            <person name="Kueck U."/>
        </authorList>
    </citation>
    <scope>NUCLEOTIDE SEQUENCE [LARGE SCALE GENOMIC DNA]</scope>
    <source>
        <strain evidence="4">ATCC 11550 / CBS 779.69 / DSM 880 / IAM 14645 / JCM 23072 / IMI 49137</strain>
    </source>
</reference>
<feature type="compositionally biased region" description="Pro residues" evidence="2">
    <location>
        <begin position="16"/>
        <end position="25"/>
    </location>
</feature>
<feature type="compositionally biased region" description="Polar residues" evidence="2">
    <location>
        <begin position="41"/>
        <end position="53"/>
    </location>
</feature>
<feature type="region of interest" description="Disordered" evidence="2">
    <location>
        <begin position="427"/>
        <end position="461"/>
    </location>
</feature>
<evidence type="ECO:0000313" key="4">
    <source>
        <dbReference type="Proteomes" id="UP000029964"/>
    </source>
</evidence>
<gene>
    <name evidence="3" type="ORF">ACRE_075080</name>
</gene>
<dbReference type="Gene3D" id="3.40.50.150">
    <property type="entry name" value="Vaccinia Virus protein VP39"/>
    <property type="match status" value="1"/>
</dbReference>
<dbReference type="EMBL" id="JPKY01000115">
    <property type="protein sequence ID" value="KFH41758.1"/>
    <property type="molecule type" value="Genomic_DNA"/>
</dbReference>
<dbReference type="AlphaFoldDB" id="A0A086SXC6"/>
<evidence type="ECO:0000256" key="2">
    <source>
        <dbReference type="SAM" id="MobiDB-lite"/>
    </source>
</evidence>
<comment type="caution">
    <text evidence="3">The sequence shown here is derived from an EMBL/GenBank/DDBJ whole genome shotgun (WGS) entry which is preliminary data.</text>
</comment>
<accession>A0A086SXC6</accession>
<dbReference type="PANTHER" id="PTHR43591">
    <property type="entry name" value="METHYLTRANSFERASE"/>
    <property type="match status" value="1"/>
</dbReference>
<organism evidence="3 4">
    <name type="scientific">Hapsidospora chrysogenum (strain ATCC 11550 / CBS 779.69 / DSM 880 / IAM 14645 / JCM 23072 / IMI 49137)</name>
    <name type="common">Acremonium chrysogenum</name>
    <dbReference type="NCBI Taxonomy" id="857340"/>
    <lineage>
        <taxon>Eukaryota</taxon>
        <taxon>Fungi</taxon>
        <taxon>Dikarya</taxon>
        <taxon>Ascomycota</taxon>
        <taxon>Pezizomycotina</taxon>
        <taxon>Sordariomycetes</taxon>
        <taxon>Hypocreomycetidae</taxon>
        <taxon>Hypocreales</taxon>
        <taxon>Bionectriaceae</taxon>
        <taxon>Hapsidospora</taxon>
    </lineage>
</organism>
<dbReference type="Proteomes" id="UP000029964">
    <property type="component" value="Unassembled WGS sequence"/>
</dbReference>
<dbReference type="InterPro" id="IPR029063">
    <property type="entry name" value="SAM-dependent_MTases_sf"/>
</dbReference>
<protein>
    <submittedName>
        <fullName evidence="3">Uncharacterized protein</fullName>
    </submittedName>
</protein>
<dbReference type="GO" id="GO:0008168">
    <property type="term" value="F:methyltransferase activity"/>
    <property type="evidence" value="ECO:0007669"/>
    <property type="project" value="TreeGrafter"/>
</dbReference>
<dbReference type="HOGENOM" id="CLU_010595_3_1_1"/>
<sequence length="461" mass="51667">MARKRRPKGPEAKRQQPPPPPPPPHCKTETMSSDDFHMSISARQSSEGTLSEHTISDGVHTAMTSVQGTDEEVVEELDEDSGEELSGDDDADLQSVYNSNLYPQVSGAYRTEMPYLAAESFIANSDVAASTRSLWAEDLDYREIHGRTYCREWHMPIDEMEQERSWLNHQVFLHVLGGVASTVQLENPTHILDVGTGTGEWAIRMAETHPNCEVVGTDIAAIAETKRVPMNVFFEIDDAEDWDRSPNFYDLIHFRSMEGAFRDWKFLYDNVFYSLKPGGWVELQDFDTTNGISKFLDQFPRDSPIHTLMSDLRIAADKSGRPRGSAHMDPRLFMDAGFVDVRKTEYLVPITASERSASTMWLVSCLDSLEALCLRLLTEQMGWDPDKCKAACEAAAREVSELAKNPEASKGMVVKLCVIVARKPFDAPPTREPRVQRAQPPGMEACDQSMPTPEPGNMSWG</sequence>
<dbReference type="PANTHER" id="PTHR43591:SF105">
    <property type="entry name" value="METHYLTRANSFERASE DOMAIN-CONTAINING PROTEIN-RELATED"/>
    <property type="match status" value="1"/>
</dbReference>
<dbReference type="Pfam" id="PF13489">
    <property type="entry name" value="Methyltransf_23"/>
    <property type="match status" value="1"/>
</dbReference>